<dbReference type="AlphaFoldDB" id="A0A9X0BAE6"/>
<evidence type="ECO:0000256" key="2">
    <source>
        <dbReference type="ARBA" id="ARBA00023125"/>
    </source>
</evidence>
<keyword evidence="1" id="KW-0805">Transcription regulation</keyword>
<dbReference type="InterPro" id="IPR001138">
    <property type="entry name" value="Zn2Cys6_DnaBD"/>
</dbReference>
<proteinExistence type="predicted"/>
<sequence>MPLHPMQVEDTSQSAAKSRFCPKQRISHTKSRNGCYTCKQRHVKCDEERPTCGACLIREEDCVFPNPGDTGDQRRRQPPFSRQRLLSESVHLRARGKAREVPFRSLNFEVPPSEESRNLGGQPKSSLNMNDLNLLQHFILHTSKKMSLHKIKTVVWERVIPEMAAANEFLMHLVLALAGLDVLTTGDACVQNTQGSSSASMPASAPDFESIMEHHQQGLAGLQEALCATSESDAESLLAGSMLLVGFAFASLGIKVLDPSISTDQHTSDSSLGALSPPFDLTILDMQWLHLVRGITSILDQFSPTLGKCRLRALLLYKNANEDWKMCEAQMHSNIMPSWHIRSKRLQKFATGANRAVSHLRDVLAGLRLRSDLQEVAEGSPLSATPRSDESSNGSEAYLETYEQAIGVVEDLYMRIIYVMQMKPLASHSSSDLELQKDLEDAAVTGWPYLLSEEFMSCLDSHRNFDTIQGVSLVILAHLYLPIAILDELWYCGKRWDAEIRKIKTLVVGLADKKLISLVEWPSDVIRG</sequence>
<keyword evidence="4" id="KW-0539">Nucleus</keyword>
<gene>
    <name evidence="6" type="ORF">N7509_005793</name>
</gene>
<evidence type="ECO:0000313" key="6">
    <source>
        <dbReference type="EMBL" id="KAJ5397680.1"/>
    </source>
</evidence>
<dbReference type="InterPro" id="IPR052400">
    <property type="entry name" value="Zn2-C6_fungal_TF"/>
</dbReference>
<feature type="domain" description="Zn(2)-C6 fungal-type" evidence="5">
    <location>
        <begin position="34"/>
        <end position="64"/>
    </location>
</feature>
<organism evidence="6 7">
    <name type="scientific">Penicillium cosmopolitanum</name>
    <dbReference type="NCBI Taxonomy" id="1131564"/>
    <lineage>
        <taxon>Eukaryota</taxon>
        <taxon>Fungi</taxon>
        <taxon>Dikarya</taxon>
        <taxon>Ascomycota</taxon>
        <taxon>Pezizomycotina</taxon>
        <taxon>Eurotiomycetes</taxon>
        <taxon>Eurotiomycetidae</taxon>
        <taxon>Eurotiales</taxon>
        <taxon>Aspergillaceae</taxon>
        <taxon>Penicillium</taxon>
    </lineage>
</organism>
<dbReference type="GeneID" id="81369410"/>
<dbReference type="InterPro" id="IPR036864">
    <property type="entry name" value="Zn2-C6_fun-type_DNA-bd_sf"/>
</dbReference>
<reference evidence="6" key="2">
    <citation type="journal article" date="2023" name="IMA Fungus">
        <title>Comparative genomic study of the Penicillium genus elucidates a diverse pangenome and 15 lateral gene transfer events.</title>
        <authorList>
            <person name="Petersen C."/>
            <person name="Sorensen T."/>
            <person name="Nielsen M.R."/>
            <person name="Sondergaard T.E."/>
            <person name="Sorensen J.L."/>
            <person name="Fitzpatrick D.A."/>
            <person name="Frisvad J.C."/>
            <person name="Nielsen K.L."/>
        </authorList>
    </citation>
    <scope>NUCLEOTIDE SEQUENCE</scope>
    <source>
        <strain evidence="6">IBT 29677</strain>
    </source>
</reference>
<dbReference type="SUPFAM" id="SSF57701">
    <property type="entry name" value="Zn2/Cys6 DNA-binding domain"/>
    <property type="match status" value="1"/>
</dbReference>
<dbReference type="EMBL" id="JAPZBU010000006">
    <property type="protein sequence ID" value="KAJ5397680.1"/>
    <property type="molecule type" value="Genomic_DNA"/>
</dbReference>
<dbReference type="Proteomes" id="UP001147747">
    <property type="component" value="Unassembled WGS sequence"/>
</dbReference>
<dbReference type="InterPro" id="IPR021858">
    <property type="entry name" value="Fun_TF"/>
</dbReference>
<evidence type="ECO:0000313" key="7">
    <source>
        <dbReference type="Proteomes" id="UP001147747"/>
    </source>
</evidence>
<dbReference type="PANTHER" id="PTHR47657:SF10">
    <property type="entry name" value="ZN(II)2CYS6 TRANSCRIPTION FACTOR (EUROFUNG)"/>
    <property type="match status" value="1"/>
</dbReference>
<dbReference type="SMART" id="SM00066">
    <property type="entry name" value="GAL4"/>
    <property type="match status" value="1"/>
</dbReference>
<dbReference type="PROSITE" id="PS50048">
    <property type="entry name" value="ZN2_CY6_FUNGAL_2"/>
    <property type="match status" value="1"/>
</dbReference>
<dbReference type="Pfam" id="PF00172">
    <property type="entry name" value="Zn_clus"/>
    <property type="match status" value="1"/>
</dbReference>
<name>A0A9X0BAE6_9EURO</name>
<reference evidence="6" key="1">
    <citation type="submission" date="2022-12" db="EMBL/GenBank/DDBJ databases">
        <authorList>
            <person name="Petersen C."/>
        </authorList>
    </citation>
    <scope>NUCLEOTIDE SEQUENCE</scope>
    <source>
        <strain evidence="6">IBT 29677</strain>
    </source>
</reference>
<dbReference type="GO" id="GO:0008270">
    <property type="term" value="F:zinc ion binding"/>
    <property type="evidence" value="ECO:0007669"/>
    <property type="project" value="InterPro"/>
</dbReference>
<keyword evidence="3" id="KW-0804">Transcription</keyword>
<dbReference type="GO" id="GO:0003677">
    <property type="term" value="F:DNA binding"/>
    <property type="evidence" value="ECO:0007669"/>
    <property type="project" value="UniProtKB-KW"/>
</dbReference>
<accession>A0A9X0BAE6</accession>
<evidence type="ECO:0000256" key="4">
    <source>
        <dbReference type="ARBA" id="ARBA00023242"/>
    </source>
</evidence>
<dbReference type="GO" id="GO:0000981">
    <property type="term" value="F:DNA-binding transcription factor activity, RNA polymerase II-specific"/>
    <property type="evidence" value="ECO:0007669"/>
    <property type="project" value="InterPro"/>
</dbReference>
<dbReference type="PROSITE" id="PS00463">
    <property type="entry name" value="ZN2_CY6_FUNGAL_1"/>
    <property type="match status" value="1"/>
</dbReference>
<dbReference type="CDD" id="cd00067">
    <property type="entry name" value="GAL4"/>
    <property type="match status" value="1"/>
</dbReference>
<evidence type="ECO:0000256" key="1">
    <source>
        <dbReference type="ARBA" id="ARBA00023015"/>
    </source>
</evidence>
<dbReference type="OrthoDB" id="3546279at2759"/>
<evidence type="ECO:0000259" key="5">
    <source>
        <dbReference type="PROSITE" id="PS50048"/>
    </source>
</evidence>
<comment type="caution">
    <text evidence="6">The sequence shown here is derived from an EMBL/GenBank/DDBJ whole genome shotgun (WGS) entry which is preliminary data.</text>
</comment>
<keyword evidence="2" id="KW-0238">DNA-binding</keyword>
<dbReference type="Gene3D" id="4.10.240.10">
    <property type="entry name" value="Zn(2)-C6 fungal-type DNA-binding domain"/>
    <property type="match status" value="1"/>
</dbReference>
<dbReference type="PANTHER" id="PTHR47657">
    <property type="entry name" value="STEROL REGULATORY ELEMENT-BINDING PROTEIN ECM22"/>
    <property type="match status" value="1"/>
</dbReference>
<evidence type="ECO:0000256" key="3">
    <source>
        <dbReference type="ARBA" id="ARBA00023163"/>
    </source>
</evidence>
<dbReference type="RefSeq" id="XP_056489732.1">
    <property type="nucleotide sequence ID" value="XM_056630430.1"/>
</dbReference>
<protein>
    <submittedName>
        <fullName evidence="6">C6 finger domain protein</fullName>
    </submittedName>
</protein>
<keyword evidence="7" id="KW-1185">Reference proteome</keyword>
<dbReference type="Pfam" id="PF11951">
    <property type="entry name" value="Fungal_trans_2"/>
    <property type="match status" value="1"/>
</dbReference>